<name>A0A6J5QW68_9CAUD</name>
<evidence type="ECO:0000313" key="1">
    <source>
        <dbReference type="EMBL" id="CAB4185621.1"/>
    </source>
</evidence>
<reference evidence="1" key="1">
    <citation type="submission" date="2020-05" db="EMBL/GenBank/DDBJ databases">
        <authorList>
            <person name="Chiriac C."/>
            <person name="Salcher M."/>
            <person name="Ghai R."/>
            <person name="Kavagutti S V."/>
        </authorList>
    </citation>
    <scope>NUCLEOTIDE SEQUENCE</scope>
</reference>
<accession>A0A6J5QW68</accession>
<proteinExistence type="predicted"/>
<gene>
    <name evidence="1" type="ORF">UFOVP1130_88</name>
</gene>
<protein>
    <submittedName>
        <fullName evidence="1">Uncharacterized protein</fullName>
    </submittedName>
</protein>
<dbReference type="EMBL" id="LR797078">
    <property type="protein sequence ID" value="CAB4185621.1"/>
    <property type="molecule type" value="Genomic_DNA"/>
</dbReference>
<organism evidence="1">
    <name type="scientific">uncultured Caudovirales phage</name>
    <dbReference type="NCBI Taxonomy" id="2100421"/>
    <lineage>
        <taxon>Viruses</taxon>
        <taxon>Duplodnaviria</taxon>
        <taxon>Heunggongvirae</taxon>
        <taxon>Uroviricota</taxon>
        <taxon>Caudoviricetes</taxon>
        <taxon>Peduoviridae</taxon>
        <taxon>Maltschvirus</taxon>
        <taxon>Maltschvirus maltsch</taxon>
    </lineage>
</organism>
<sequence length="270" mass="30788">MPIYSAAILDEVMTVARNYLRDFPRFFQVSFDAVGRTYELGHPNIDQDTMWIASNVGASVNTLSTSQYSLDNRNGILRLAATPAANSKIMVEGYHYEWVSPNDLEFYSKQAISQHLFSLDIPLENMSALIIETIGIGAIVESLGALMSEFSRDIDVMTSESIHIPASQRFRMVQSLLGYWSEQYQKQARALNIGIDRIEIFNLRRVSRTTNRYVPIFKSRELGDYGPTERIFPNGDKEIIQLEESPIDNLREDVYVDTDPPEGYVNNTYF</sequence>